<evidence type="ECO:0000313" key="3">
    <source>
        <dbReference type="Proteomes" id="UP000410492"/>
    </source>
</evidence>
<name>A0A653C5A6_CALMS</name>
<protein>
    <submittedName>
        <fullName evidence="2">Uncharacterized protein</fullName>
    </submittedName>
</protein>
<dbReference type="AlphaFoldDB" id="A0A653C5A6"/>
<keyword evidence="3" id="KW-1185">Reference proteome</keyword>
<evidence type="ECO:0000256" key="1">
    <source>
        <dbReference type="SAM" id="MobiDB-lite"/>
    </source>
</evidence>
<dbReference type="Proteomes" id="UP000410492">
    <property type="component" value="Unassembled WGS sequence"/>
</dbReference>
<sequence>MKGCGIDILVPRISRHGRNVMSLMLEYDAEKRSNVKRLVRHCYFDEIREHSKDIARPEKWFKAAEGTKRSMGDTGGTCASLLKKHPRREHFLEEIRKSSKGSSSKGSSKSSGSGKEKIKSITMPSVEIPYYTAVIPKKTQNADVASLPLVDYKVICQMNQNIHRNPNNYMDRKIARMMQTRSHSLGKCAVTVSNVEPQLPCQAGVRQLQSKSLVLPKKVLQRKKRSNSEEDKSAASRMRANHHCHR</sequence>
<dbReference type="OrthoDB" id="2158884at2759"/>
<evidence type="ECO:0000313" key="2">
    <source>
        <dbReference type="EMBL" id="VEN43088.1"/>
    </source>
</evidence>
<accession>A0A653C5A6</accession>
<dbReference type="EMBL" id="CAACVG010007005">
    <property type="protein sequence ID" value="VEN43088.1"/>
    <property type="molecule type" value="Genomic_DNA"/>
</dbReference>
<reference evidence="2 3" key="1">
    <citation type="submission" date="2019-01" db="EMBL/GenBank/DDBJ databases">
        <authorList>
            <person name="Sayadi A."/>
        </authorList>
    </citation>
    <scope>NUCLEOTIDE SEQUENCE [LARGE SCALE GENOMIC DNA]</scope>
</reference>
<feature type="region of interest" description="Disordered" evidence="1">
    <location>
        <begin position="94"/>
        <end position="118"/>
    </location>
</feature>
<proteinExistence type="predicted"/>
<organism evidence="2 3">
    <name type="scientific">Callosobruchus maculatus</name>
    <name type="common">Southern cowpea weevil</name>
    <name type="synonym">Pulse bruchid</name>
    <dbReference type="NCBI Taxonomy" id="64391"/>
    <lineage>
        <taxon>Eukaryota</taxon>
        <taxon>Metazoa</taxon>
        <taxon>Ecdysozoa</taxon>
        <taxon>Arthropoda</taxon>
        <taxon>Hexapoda</taxon>
        <taxon>Insecta</taxon>
        <taxon>Pterygota</taxon>
        <taxon>Neoptera</taxon>
        <taxon>Endopterygota</taxon>
        <taxon>Coleoptera</taxon>
        <taxon>Polyphaga</taxon>
        <taxon>Cucujiformia</taxon>
        <taxon>Chrysomeloidea</taxon>
        <taxon>Chrysomelidae</taxon>
        <taxon>Bruchinae</taxon>
        <taxon>Bruchini</taxon>
        <taxon>Callosobruchus</taxon>
    </lineage>
</organism>
<feature type="compositionally biased region" description="Low complexity" evidence="1">
    <location>
        <begin position="100"/>
        <end position="113"/>
    </location>
</feature>
<feature type="region of interest" description="Disordered" evidence="1">
    <location>
        <begin position="220"/>
        <end position="246"/>
    </location>
</feature>
<gene>
    <name evidence="2" type="ORF">CALMAC_LOCUS6352</name>
</gene>